<feature type="coiled-coil region" evidence="1">
    <location>
        <begin position="96"/>
        <end position="123"/>
    </location>
</feature>
<dbReference type="Ensembl" id="ENSDCDT00010050777.1">
    <property type="protein sequence ID" value="ENSDCDP00010040866.1"/>
    <property type="gene ID" value="ENSDCDG00010026024.1"/>
</dbReference>
<evidence type="ECO:0000313" key="2">
    <source>
        <dbReference type="Ensembl" id="ENSDCDP00010040866.1"/>
    </source>
</evidence>
<name>A0AAY4D9G0_9TELE</name>
<dbReference type="InterPro" id="IPR026702">
    <property type="entry name" value="CCDC83"/>
</dbReference>
<evidence type="ECO:0000313" key="3">
    <source>
        <dbReference type="Proteomes" id="UP000694580"/>
    </source>
</evidence>
<accession>A0AAY4D9G0</accession>
<protein>
    <submittedName>
        <fullName evidence="2">Uncharacterized protein</fullName>
    </submittedName>
</protein>
<reference evidence="2 3" key="1">
    <citation type="submission" date="2020-06" db="EMBL/GenBank/DDBJ databases">
        <authorList>
            <consortium name="Wellcome Sanger Institute Data Sharing"/>
        </authorList>
    </citation>
    <scope>NUCLEOTIDE SEQUENCE [LARGE SCALE GENOMIC DNA]</scope>
</reference>
<reference evidence="2" key="3">
    <citation type="submission" date="2025-09" db="UniProtKB">
        <authorList>
            <consortium name="Ensembl"/>
        </authorList>
    </citation>
    <scope>IDENTIFICATION</scope>
</reference>
<dbReference type="AlphaFoldDB" id="A0AAY4D9G0"/>
<keyword evidence="3" id="KW-1185">Reference proteome</keyword>
<feature type="coiled-coil region" evidence="1">
    <location>
        <begin position="21"/>
        <end position="55"/>
    </location>
</feature>
<proteinExistence type="predicted"/>
<evidence type="ECO:0000256" key="1">
    <source>
        <dbReference type="SAM" id="Coils"/>
    </source>
</evidence>
<dbReference type="PANTHER" id="PTHR21468:SF1">
    <property type="entry name" value="COILED-COIL DOMAIN-CONTAINING PROTEIN 83"/>
    <property type="match status" value="1"/>
</dbReference>
<organism evidence="2 3">
    <name type="scientific">Denticeps clupeoides</name>
    <name type="common">denticle herring</name>
    <dbReference type="NCBI Taxonomy" id="299321"/>
    <lineage>
        <taxon>Eukaryota</taxon>
        <taxon>Metazoa</taxon>
        <taxon>Chordata</taxon>
        <taxon>Craniata</taxon>
        <taxon>Vertebrata</taxon>
        <taxon>Euteleostomi</taxon>
        <taxon>Actinopterygii</taxon>
        <taxon>Neopterygii</taxon>
        <taxon>Teleostei</taxon>
        <taxon>Clupei</taxon>
        <taxon>Clupeiformes</taxon>
        <taxon>Denticipitoidei</taxon>
        <taxon>Denticipitidae</taxon>
        <taxon>Denticeps</taxon>
    </lineage>
</organism>
<dbReference type="PANTHER" id="PTHR21468">
    <property type="entry name" value="HSD9"/>
    <property type="match status" value="1"/>
</dbReference>
<reference evidence="2" key="2">
    <citation type="submission" date="2025-08" db="UniProtKB">
        <authorList>
            <consortium name="Ensembl"/>
        </authorList>
    </citation>
    <scope>IDENTIFICATION</scope>
</reference>
<keyword evidence="1" id="KW-0175">Coiled coil</keyword>
<dbReference type="Proteomes" id="UP000694580">
    <property type="component" value="Chromosome 6"/>
</dbReference>
<sequence>MGKKSRRDRSSLSEVYLHFQIEQKKREIQEFQDEKLQLQAKNQKQKELLQHLREEQKVHTRALIQQTREQERKLVQKELVHQQRVKEAHQLSLELVHNMETRLVELPKELSRLEEQLLELGAEQQTWLQYKNFGSLQHQRQVQQREDELLKTQHTYQEMSGTSHLSISSVFLFISGEERCRFLRMNMDTYLPQDMFSTC</sequence>